<comment type="subcellular location">
    <subcellularLocation>
        <location evidence="3">Cytoplasm</location>
    </subcellularLocation>
</comment>
<gene>
    <name evidence="4" type="ORF">DSAG12_00969</name>
</gene>
<proteinExistence type="inferred from homology"/>
<reference evidence="4 5" key="2">
    <citation type="journal article" date="2024" name="Int. J. Syst. Evol. Microbiol.">
        <title>Promethearchaeum syntrophicum gen. nov., sp. nov., an anaerobic, obligately syntrophic archaeon, the first isolate of the lineage 'Asgard' archaea, and proposal of the new archaeal phylum Promethearchaeota phyl. nov. and kingdom Promethearchaeati regn. nov.</title>
        <authorList>
            <person name="Imachi H."/>
            <person name="Nobu M.K."/>
            <person name="Kato S."/>
            <person name="Takaki Y."/>
            <person name="Miyazaki M."/>
            <person name="Miyata M."/>
            <person name="Ogawara M."/>
            <person name="Saito Y."/>
            <person name="Sakai S."/>
            <person name="Tahara Y.O."/>
            <person name="Takano Y."/>
            <person name="Tasumi E."/>
            <person name="Uematsu K."/>
            <person name="Yoshimura T."/>
            <person name="Itoh T."/>
            <person name="Ohkuma M."/>
            <person name="Takai K."/>
        </authorList>
    </citation>
    <scope>NUCLEOTIDE SEQUENCE [LARGE SCALE GENOMIC DNA]</scope>
    <source>
        <strain evidence="4 5">MK-D1</strain>
    </source>
</reference>
<dbReference type="GO" id="GO:0009117">
    <property type="term" value="P:nucleotide metabolic process"/>
    <property type="evidence" value="ECO:0007669"/>
    <property type="project" value="UniProtKB-KW"/>
</dbReference>
<evidence type="ECO:0000313" key="4">
    <source>
        <dbReference type="EMBL" id="QEE15146.1"/>
    </source>
</evidence>
<dbReference type="EMBL" id="CP042905">
    <property type="protein sequence ID" value="QEE15146.1"/>
    <property type="molecule type" value="Genomic_DNA"/>
</dbReference>
<keyword evidence="2 3" id="KW-0378">Hydrolase</keyword>
<keyword evidence="5" id="KW-1185">Reference proteome</keyword>
<name>A0A5B9D967_9ARCH</name>
<sequence length="206" mass="23180">MEKVPPNSIKLILASKSRDRKKLFDRAQIPVDIIPSDFDEKSIHEWDPKELVKKIAIAKAKKVMLKWNGNLENRNKPAIIIAADTMVLLDGNLIGKAQNKEQAFKILTQLSGKKHELLTGVAIIHSVSQKISVFLDISIVQFQILTPSEIQQYLDATDEYIGRAGAYSLYDRASLFIDFVEGSPTNVLGLPMAKLRKELQFFGVYI</sequence>
<protein>
    <recommendedName>
        <fullName evidence="3">Nucleoside triphosphate pyrophosphatase</fullName>
        <ecNumber evidence="3">3.6.1.9</ecNumber>
    </recommendedName>
    <alternativeName>
        <fullName evidence="3">Nucleotide pyrophosphatase</fullName>
        <shortName evidence="3">Nucleotide PPase</shortName>
    </alternativeName>
</protein>
<dbReference type="PIRSF" id="PIRSF006305">
    <property type="entry name" value="Maf"/>
    <property type="match status" value="1"/>
</dbReference>
<dbReference type="HAMAP" id="MF_00528">
    <property type="entry name" value="Maf"/>
    <property type="match status" value="1"/>
</dbReference>
<comment type="caution">
    <text evidence="3">Lacks conserved residue(s) required for the propagation of feature annotation.</text>
</comment>
<dbReference type="PANTHER" id="PTHR43213:SF5">
    <property type="entry name" value="BIFUNCTIONAL DTTP_UTP PYROPHOSPHATASE_METHYLTRANSFERASE PROTEIN-RELATED"/>
    <property type="match status" value="1"/>
</dbReference>
<comment type="similarity">
    <text evidence="3">Belongs to the Maf family.</text>
</comment>
<reference evidence="4 5" key="1">
    <citation type="journal article" date="2020" name="Nature">
        <title>Isolation of an archaeon at the prokaryote-eukaryote interface.</title>
        <authorList>
            <person name="Imachi H."/>
            <person name="Nobu M.K."/>
            <person name="Nakahara N."/>
            <person name="Morono Y."/>
            <person name="Ogawara M."/>
            <person name="Takaki Y."/>
            <person name="Takano Y."/>
            <person name="Uematsu K."/>
            <person name="Ikuta T."/>
            <person name="Ito M."/>
            <person name="Matsui Y."/>
            <person name="Miyazaki M."/>
            <person name="Murata K."/>
            <person name="Saito Y."/>
            <person name="Sakai S."/>
            <person name="Song C."/>
            <person name="Tasumi E."/>
            <person name="Yamanaka Y."/>
            <person name="Yamaguchi T."/>
            <person name="Kamagata Y."/>
            <person name="Tamaki H."/>
            <person name="Takai K."/>
        </authorList>
    </citation>
    <scope>NUCLEOTIDE SEQUENCE [LARGE SCALE GENOMIC DNA]</scope>
    <source>
        <strain evidence="4 5">MK-D1</strain>
    </source>
</reference>
<dbReference type="AlphaFoldDB" id="A0A5B9D967"/>
<keyword evidence="3" id="KW-0963">Cytoplasm</keyword>
<dbReference type="GeneID" id="41328968"/>
<comment type="catalytic activity">
    <reaction evidence="3">
        <text>a 2'-deoxyribonucleoside 5'-triphosphate + H2O = a 2'-deoxyribonucleoside 5'-phosphate + diphosphate + H(+)</text>
        <dbReference type="Rhea" id="RHEA:44644"/>
        <dbReference type="ChEBI" id="CHEBI:15377"/>
        <dbReference type="ChEBI" id="CHEBI:15378"/>
        <dbReference type="ChEBI" id="CHEBI:33019"/>
        <dbReference type="ChEBI" id="CHEBI:61560"/>
        <dbReference type="ChEBI" id="CHEBI:65317"/>
        <dbReference type="EC" id="3.6.1.9"/>
    </reaction>
</comment>
<accession>A0A5B9D967</accession>
<evidence type="ECO:0000256" key="3">
    <source>
        <dbReference type="HAMAP-Rule" id="MF_00528"/>
    </source>
</evidence>
<dbReference type="Pfam" id="PF02545">
    <property type="entry name" value="Maf"/>
    <property type="match status" value="1"/>
</dbReference>
<dbReference type="Gene3D" id="3.90.950.10">
    <property type="match status" value="1"/>
</dbReference>
<dbReference type="InterPro" id="IPR003697">
    <property type="entry name" value="Maf-like"/>
</dbReference>
<organism evidence="4 5">
    <name type="scientific">Promethearchaeum syntrophicum</name>
    <dbReference type="NCBI Taxonomy" id="2594042"/>
    <lineage>
        <taxon>Archaea</taxon>
        <taxon>Promethearchaeati</taxon>
        <taxon>Promethearchaeota</taxon>
        <taxon>Promethearchaeia</taxon>
        <taxon>Promethearchaeales</taxon>
        <taxon>Promethearchaeaceae</taxon>
        <taxon>Promethearchaeum</taxon>
    </lineage>
</organism>
<comment type="catalytic activity">
    <reaction evidence="3">
        <text>a ribonucleoside 5'-triphosphate + H2O = a ribonucleoside 5'-phosphate + diphosphate + H(+)</text>
        <dbReference type="Rhea" id="RHEA:23996"/>
        <dbReference type="ChEBI" id="CHEBI:15377"/>
        <dbReference type="ChEBI" id="CHEBI:15378"/>
        <dbReference type="ChEBI" id="CHEBI:33019"/>
        <dbReference type="ChEBI" id="CHEBI:58043"/>
        <dbReference type="ChEBI" id="CHEBI:61557"/>
        <dbReference type="EC" id="3.6.1.9"/>
    </reaction>
</comment>
<dbReference type="InterPro" id="IPR029001">
    <property type="entry name" value="ITPase-like_fam"/>
</dbReference>
<keyword evidence="3" id="KW-0546">Nucleotide metabolism</keyword>
<dbReference type="GO" id="GO:0047429">
    <property type="term" value="F:nucleoside triphosphate diphosphatase activity"/>
    <property type="evidence" value="ECO:0007669"/>
    <property type="project" value="UniProtKB-EC"/>
</dbReference>
<dbReference type="SUPFAM" id="SSF52972">
    <property type="entry name" value="ITPase-like"/>
    <property type="match status" value="1"/>
</dbReference>
<evidence type="ECO:0000313" key="5">
    <source>
        <dbReference type="Proteomes" id="UP000321408"/>
    </source>
</evidence>
<dbReference type="NCBIfam" id="TIGR00172">
    <property type="entry name" value="maf"/>
    <property type="match status" value="1"/>
</dbReference>
<evidence type="ECO:0000256" key="1">
    <source>
        <dbReference type="ARBA" id="ARBA00001968"/>
    </source>
</evidence>
<dbReference type="OrthoDB" id="45223at2157"/>
<dbReference type="RefSeq" id="WP_162306570.1">
    <property type="nucleotide sequence ID" value="NZ_CP042905.2"/>
</dbReference>
<dbReference type="Proteomes" id="UP000321408">
    <property type="component" value="Chromosome"/>
</dbReference>
<dbReference type="GO" id="GO:0005737">
    <property type="term" value="C:cytoplasm"/>
    <property type="evidence" value="ECO:0007669"/>
    <property type="project" value="UniProtKB-SubCell"/>
</dbReference>
<evidence type="ECO:0000256" key="2">
    <source>
        <dbReference type="ARBA" id="ARBA00022801"/>
    </source>
</evidence>
<dbReference type="PANTHER" id="PTHR43213">
    <property type="entry name" value="BIFUNCTIONAL DTTP/UTP PYROPHOSPHATASE/METHYLTRANSFERASE PROTEIN-RELATED"/>
    <property type="match status" value="1"/>
</dbReference>
<dbReference type="CDD" id="cd00555">
    <property type="entry name" value="Maf"/>
    <property type="match status" value="1"/>
</dbReference>
<dbReference type="KEGG" id="psyt:DSAG12_00969"/>
<feature type="active site" description="Proton acceptor" evidence="3">
    <location>
        <position position="84"/>
    </location>
</feature>
<comment type="cofactor">
    <cofactor evidence="1 3">
        <name>a divalent metal cation</name>
        <dbReference type="ChEBI" id="CHEBI:60240"/>
    </cofactor>
</comment>
<dbReference type="EC" id="3.6.1.9" evidence="3"/>
<comment type="function">
    <text evidence="3">Nucleoside triphosphate pyrophosphatase. May have a dual role in cell division arrest and in preventing the incorporation of modified nucleotides into cellular nucleic acids.</text>
</comment>